<dbReference type="AlphaFoldDB" id="A0A6H2A4S6"/>
<organism evidence="1">
    <name type="scientific">viral metagenome</name>
    <dbReference type="NCBI Taxonomy" id="1070528"/>
    <lineage>
        <taxon>unclassified sequences</taxon>
        <taxon>metagenomes</taxon>
        <taxon>organismal metagenomes</taxon>
    </lineage>
</organism>
<sequence length="102" mass="11993">MPDLYVQEDYVNATTDARYGNSGEPQRAFTDNVGELFRRLQREYGRCVGKVYVGEGTPVGWVFQKKTEHTDCSETYLREVWVTLHEKLPERTVKYHYKEIGR</sequence>
<proteinExistence type="predicted"/>
<accession>A0A6H2A4S6</accession>
<gene>
    <name evidence="1" type="ORF">TM448A05881_0009</name>
</gene>
<name>A0A6H2A4S6_9ZZZZ</name>
<evidence type="ECO:0000313" key="1">
    <source>
        <dbReference type="EMBL" id="QJA54814.1"/>
    </source>
</evidence>
<protein>
    <submittedName>
        <fullName evidence="1">Uncharacterized protein</fullName>
    </submittedName>
</protein>
<reference evidence="1" key="1">
    <citation type="submission" date="2020-03" db="EMBL/GenBank/DDBJ databases">
        <title>The deep terrestrial virosphere.</title>
        <authorList>
            <person name="Holmfeldt K."/>
            <person name="Nilsson E."/>
            <person name="Simone D."/>
            <person name="Lopez-Fernandez M."/>
            <person name="Wu X."/>
            <person name="de Brujin I."/>
            <person name="Lundin D."/>
            <person name="Andersson A."/>
            <person name="Bertilsson S."/>
            <person name="Dopson M."/>
        </authorList>
    </citation>
    <scope>NUCLEOTIDE SEQUENCE</scope>
    <source>
        <strain evidence="1">TM448A05881</strain>
    </source>
</reference>
<dbReference type="EMBL" id="MT144540">
    <property type="protein sequence ID" value="QJA54814.1"/>
    <property type="molecule type" value="Genomic_DNA"/>
</dbReference>